<evidence type="ECO:0000256" key="1">
    <source>
        <dbReference type="ARBA" id="ARBA00004496"/>
    </source>
</evidence>
<dbReference type="SMART" id="SM00408">
    <property type="entry name" value="IGc2"/>
    <property type="match status" value="4"/>
</dbReference>
<dbReference type="InterPro" id="IPR007110">
    <property type="entry name" value="Ig-like_dom"/>
</dbReference>
<dbReference type="InterPro" id="IPR013098">
    <property type="entry name" value="Ig_I-set"/>
</dbReference>
<dbReference type="InterPro" id="IPR013783">
    <property type="entry name" value="Ig-like_fold"/>
</dbReference>
<dbReference type="InterPro" id="IPR003599">
    <property type="entry name" value="Ig_sub"/>
</dbReference>
<dbReference type="Proteomes" id="UP000828390">
    <property type="component" value="Unassembled WGS sequence"/>
</dbReference>
<keyword evidence="5" id="KW-1015">Disulfide bond</keyword>
<evidence type="ECO:0000256" key="3">
    <source>
        <dbReference type="ARBA" id="ARBA00022490"/>
    </source>
</evidence>
<dbReference type="InterPro" id="IPR036179">
    <property type="entry name" value="Ig-like_dom_sf"/>
</dbReference>
<organism evidence="9 10">
    <name type="scientific">Dreissena polymorpha</name>
    <name type="common">Zebra mussel</name>
    <name type="synonym">Mytilus polymorpha</name>
    <dbReference type="NCBI Taxonomy" id="45954"/>
    <lineage>
        <taxon>Eukaryota</taxon>
        <taxon>Metazoa</taxon>
        <taxon>Spiralia</taxon>
        <taxon>Lophotrochozoa</taxon>
        <taxon>Mollusca</taxon>
        <taxon>Bivalvia</taxon>
        <taxon>Autobranchia</taxon>
        <taxon>Heteroconchia</taxon>
        <taxon>Euheterodonta</taxon>
        <taxon>Imparidentia</taxon>
        <taxon>Neoheterodontei</taxon>
        <taxon>Myida</taxon>
        <taxon>Dreissenoidea</taxon>
        <taxon>Dreissenidae</taxon>
        <taxon>Dreissena</taxon>
    </lineage>
</organism>
<gene>
    <name evidence="9" type="ORF">DPMN_130119</name>
</gene>
<reference evidence="9" key="1">
    <citation type="journal article" date="2019" name="bioRxiv">
        <title>The Genome of the Zebra Mussel, Dreissena polymorpha: A Resource for Invasive Species Research.</title>
        <authorList>
            <person name="McCartney M.A."/>
            <person name="Auch B."/>
            <person name="Kono T."/>
            <person name="Mallez S."/>
            <person name="Zhang Y."/>
            <person name="Obille A."/>
            <person name="Becker A."/>
            <person name="Abrahante J.E."/>
            <person name="Garbe J."/>
            <person name="Badalamenti J.P."/>
            <person name="Herman A."/>
            <person name="Mangelson H."/>
            <person name="Liachko I."/>
            <person name="Sullivan S."/>
            <person name="Sone E.D."/>
            <person name="Koren S."/>
            <person name="Silverstein K.A.T."/>
            <person name="Beckman K.B."/>
            <person name="Gohl D.M."/>
        </authorList>
    </citation>
    <scope>NUCLEOTIDE SEQUENCE</scope>
    <source>
        <strain evidence="9">Duluth1</strain>
        <tissue evidence="9">Whole animal</tissue>
    </source>
</reference>
<keyword evidence="3" id="KW-0963">Cytoplasm</keyword>
<evidence type="ECO:0000313" key="9">
    <source>
        <dbReference type="EMBL" id="KAH3828166.1"/>
    </source>
</evidence>
<comment type="caution">
    <text evidence="9">The sequence shown here is derived from an EMBL/GenBank/DDBJ whole genome shotgun (WGS) entry which is preliminary data.</text>
</comment>
<proteinExistence type="inferred from homology"/>
<keyword evidence="10" id="KW-1185">Reference proteome</keyword>
<evidence type="ECO:0000259" key="8">
    <source>
        <dbReference type="PROSITE" id="PS50835"/>
    </source>
</evidence>
<name>A0A9D4H2F6_DREPO</name>
<dbReference type="FunFam" id="2.60.40.10:FF:000345">
    <property type="entry name" value="Muscle M-line assembly protein unc-89"/>
    <property type="match status" value="1"/>
</dbReference>
<feature type="domain" description="Ig-like" evidence="8">
    <location>
        <begin position="499"/>
        <end position="601"/>
    </location>
</feature>
<dbReference type="Gene3D" id="2.60.40.10">
    <property type="entry name" value="Immunoglobulins"/>
    <property type="match status" value="6"/>
</dbReference>
<feature type="region of interest" description="Disordered" evidence="7">
    <location>
        <begin position="654"/>
        <end position="688"/>
    </location>
</feature>
<dbReference type="GO" id="GO:0004672">
    <property type="term" value="F:protein kinase activity"/>
    <property type="evidence" value="ECO:0007669"/>
    <property type="project" value="TreeGrafter"/>
</dbReference>
<comment type="subcellular location">
    <subcellularLocation>
        <location evidence="1">Cytoplasm</location>
    </subcellularLocation>
</comment>
<feature type="domain" description="Ig-like" evidence="8">
    <location>
        <begin position="88"/>
        <end position="179"/>
    </location>
</feature>
<evidence type="ECO:0000256" key="4">
    <source>
        <dbReference type="ARBA" id="ARBA00022737"/>
    </source>
</evidence>
<dbReference type="InterPro" id="IPR003598">
    <property type="entry name" value="Ig_sub2"/>
</dbReference>
<evidence type="ECO:0000256" key="6">
    <source>
        <dbReference type="ARBA" id="ARBA00023319"/>
    </source>
</evidence>
<sequence length="786" mass="87323">MTVMGCLVAGKPPYKVRWFKGATEIYESSKYYIDQRGPLLSLTIPRSEEDDTGNYTCTVRNCGSKVSSTCYLQIEPVLEITTEVPTKPLFVTKLRRQTVDEGQCITFQVQVTGNPRPGFKWSKDGLELHDSERVQTEVTRKGHAHLLIQNATFLDNGLYSCEAHNFAGRAQTMASVRVRDHFEQQLLHERQMTYSDENASLTDGVQNGNSSLTNGVSSPGYSLKQESQMFEHLPRFRIQLPREITVRGRERFLLEICAGGNPRPIVQWFKDGYQIYEGINYNFLSVGEWAGLEVINPLPRDAGRYMVKIVNDLGSVTSVCDVTMDLPLVEGKAIERQDLETTEELICQPGACVVLLQGEVDSSLSLAQIVPSSHLCNTEADWTTQIEKEVEVIDADEAPSFPHALPANISPHENDEHVHIECQVRGEPMPKTVWFKDELKLHKDDNIVTAMDHKTRIASLIIRRARIIDSGKYSCIAFNESGGHAATACDIQVLPVLNPESALFTATQKGLEFIMTLTDLTATLGSEVKLECVAGGFPVPKVKWYRDDFPIAPTVGKYTITSSAEGCHCLIIYGLEAADAASYKCEAVNERGSVECSAHVTVKDKAETDETSALVAGETVIEEDKAEQDSSSSLAVTDTSVAQVADTENITESMDINDMEVPEARPETFRHKSKSATPAPCPQKENATNGLFVSENVKKEEDPTVEATVATEVRGRPVSIGLVFDYKRLPKIVQQPLTQWLKAGETLKLQMEVVKSPDLKVTWFHNDTPIRLDGSERYKLVVKERK</sequence>
<reference evidence="9" key="2">
    <citation type="submission" date="2020-11" db="EMBL/GenBank/DDBJ databases">
        <authorList>
            <person name="McCartney M.A."/>
            <person name="Auch B."/>
            <person name="Kono T."/>
            <person name="Mallez S."/>
            <person name="Becker A."/>
            <person name="Gohl D.M."/>
            <person name="Silverstein K.A.T."/>
            <person name="Koren S."/>
            <person name="Bechman K.B."/>
            <person name="Herman A."/>
            <person name="Abrahante J.E."/>
            <person name="Garbe J."/>
        </authorList>
    </citation>
    <scope>NUCLEOTIDE SEQUENCE</scope>
    <source>
        <strain evidence="9">Duluth1</strain>
        <tissue evidence="9">Whole animal</tissue>
    </source>
</reference>
<dbReference type="GO" id="GO:0031672">
    <property type="term" value="C:A band"/>
    <property type="evidence" value="ECO:0007669"/>
    <property type="project" value="UniProtKB-ARBA"/>
</dbReference>
<dbReference type="PANTHER" id="PTHR47633:SF16">
    <property type="entry name" value="CAVP-TARGET PROTEIN-LIKE"/>
    <property type="match status" value="1"/>
</dbReference>
<evidence type="ECO:0000313" key="10">
    <source>
        <dbReference type="Proteomes" id="UP000828390"/>
    </source>
</evidence>
<comment type="similarity">
    <text evidence="2">Belongs to the protein kinase superfamily. CAMK Ser/Thr protein kinase family.</text>
</comment>
<keyword evidence="6" id="KW-0393">Immunoglobulin domain</keyword>
<accession>A0A9D4H2F6</accession>
<protein>
    <recommendedName>
        <fullName evidence="8">Ig-like domain-containing protein</fullName>
    </recommendedName>
</protein>
<dbReference type="PANTHER" id="PTHR47633">
    <property type="entry name" value="IMMUNOGLOBULIN"/>
    <property type="match status" value="1"/>
</dbReference>
<dbReference type="Pfam" id="PF07679">
    <property type="entry name" value="I-set"/>
    <property type="match status" value="5"/>
</dbReference>
<dbReference type="SUPFAM" id="SSF48726">
    <property type="entry name" value="Immunoglobulin"/>
    <property type="match status" value="6"/>
</dbReference>
<dbReference type="AlphaFoldDB" id="A0A9D4H2F6"/>
<evidence type="ECO:0000256" key="2">
    <source>
        <dbReference type="ARBA" id="ARBA00006692"/>
    </source>
</evidence>
<dbReference type="PROSITE" id="PS50835">
    <property type="entry name" value="IG_LIKE"/>
    <property type="match status" value="4"/>
</dbReference>
<dbReference type="EMBL" id="JAIWYP010000005">
    <property type="protein sequence ID" value="KAH3828166.1"/>
    <property type="molecule type" value="Genomic_DNA"/>
</dbReference>
<evidence type="ECO:0000256" key="7">
    <source>
        <dbReference type="SAM" id="MobiDB-lite"/>
    </source>
</evidence>
<dbReference type="FunFam" id="2.60.40.10:FF:000107">
    <property type="entry name" value="Myosin, light chain kinase a"/>
    <property type="match status" value="2"/>
</dbReference>
<feature type="domain" description="Ig-like" evidence="8">
    <location>
        <begin position="399"/>
        <end position="492"/>
    </location>
</feature>
<dbReference type="SMART" id="SM00409">
    <property type="entry name" value="IG"/>
    <property type="match status" value="5"/>
</dbReference>
<keyword evidence="4" id="KW-0677">Repeat</keyword>
<feature type="domain" description="Ig-like" evidence="8">
    <location>
        <begin position="1"/>
        <end position="73"/>
    </location>
</feature>
<evidence type="ECO:0000256" key="5">
    <source>
        <dbReference type="ARBA" id="ARBA00023157"/>
    </source>
</evidence>
<dbReference type="CDD" id="cd00096">
    <property type="entry name" value="Ig"/>
    <property type="match status" value="1"/>
</dbReference>